<comment type="similarity">
    <text evidence="3 17">Belongs to the QueH family.</text>
</comment>
<proteinExistence type="inferred from homology"/>
<dbReference type="PANTHER" id="PTHR36701">
    <property type="entry name" value="EPOXYQUEUOSINE REDUCTASE QUEH"/>
    <property type="match status" value="1"/>
</dbReference>
<feature type="binding site" evidence="17">
    <location>
        <position position="54"/>
    </location>
    <ligand>
        <name>[4Fe-4S] cluster</name>
        <dbReference type="ChEBI" id="CHEBI:49883"/>
    </ligand>
</feature>
<evidence type="ECO:0000256" key="11">
    <source>
        <dbReference type="ARBA" id="ARBA00023004"/>
    </source>
</evidence>
<comment type="catalytic activity">
    <reaction evidence="16 17">
        <text>epoxyqueuosine(34) in tRNA + AH2 = queuosine(34) in tRNA + A + H2O</text>
        <dbReference type="Rhea" id="RHEA:32159"/>
        <dbReference type="Rhea" id="RHEA-COMP:18571"/>
        <dbReference type="Rhea" id="RHEA-COMP:18582"/>
        <dbReference type="ChEBI" id="CHEBI:13193"/>
        <dbReference type="ChEBI" id="CHEBI:15377"/>
        <dbReference type="ChEBI" id="CHEBI:17499"/>
        <dbReference type="ChEBI" id="CHEBI:194431"/>
        <dbReference type="ChEBI" id="CHEBI:194443"/>
        <dbReference type="EC" id="1.17.99.6"/>
    </reaction>
</comment>
<evidence type="ECO:0000256" key="17">
    <source>
        <dbReference type="HAMAP-Rule" id="MF_02089"/>
    </source>
</evidence>
<evidence type="ECO:0000256" key="12">
    <source>
        <dbReference type="ARBA" id="ARBA00023014"/>
    </source>
</evidence>
<sequence length="265" mass="31205">MIYFYEGEKVIDLHEILDRMNQNQKINYDKILQKMIKNWQQQDLRPKILLHSCCAPCSTYTLEYLTKYADVTVYYANSNIHPRDEYKRREYVQQKFITDFNKKTGGTVRFIAAPYEPQQYFEAVRGLEKEPEGGQRCEACFNYRLDLVAAKAVELGFDYFGSALTISPHKNSQVVNRVGIDVQNFYTTKYLPSDFKKNNGYKRSVEMCKEYDVYRQCYCGCIFAAKTQGVELPQIRKEARAFMQGKDADKEFPDIRFVYHDEVKE</sequence>
<evidence type="ECO:0000256" key="3">
    <source>
        <dbReference type="ARBA" id="ARBA00008207"/>
    </source>
</evidence>
<evidence type="ECO:0000256" key="6">
    <source>
        <dbReference type="ARBA" id="ARBA00022485"/>
    </source>
</evidence>
<keyword evidence="19" id="KW-1185">Reference proteome</keyword>
<keyword evidence="7 17" id="KW-0819">tRNA processing</keyword>
<dbReference type="EC" id="1.17.99.6" evidence="4 17"/>
<dbReference type="GO" id="GO:0046872">
    <property type="term" value="F:metal ion binding"/>
    <property type="evidence" value="ECO:0007669"/>
    <property type="project" value="UniProtKB-KW"/>
</dbReference>
<evidence type="ECO:0000256" key="8">
    <source>
        <dbReference type="ARBA" id="ARBA00022723"/>
    </source>
</evidence>
<feature type="binding site" evidence="17">
    <location>
        <position position="53"/>
    </location>
    <ligand>
        <name>[4Fe-4S] cluster</name>
        <dbReference type="ChEBI" id="CHEBI:49883"/>
    </ligand>
</feature>
<evidence type="ECO:0000256" key="16">
    <source>
        <dbReference type="ARBA" id="ARBA00047415"/>
    </source>
</evidence>
<dbReference type="PATRIC" id="fig|1423812.3.peg.2004"/>
<feature type="binding site" evidence="17">
    <location>
        <position position="140"/>
    </location>
    <ligand>
        <name>[4Fe-4S] cluster</name>
        <dbReference type="ChEBI" id="CHEBI:49883"/>
    </ligand>
</feature>
<keyword evidence="13 17" id="KW-1015">Disulfide bond</keyword>
<evidence type="ECO:0000313" key="18">
    <source>
        <dbReference type="EMBL" id="KRL38273.1"/>
    </source>
</evidence>
<feature type="binding site" evidence="17">
    <location>
        <position position="137"/>
    </location>
    <ligand>
        <name>[4Fe-4S] cluster</name>
        <dbReference type="ChEBI" id="CHEBI:49883"/>
    </ligand>
</feature>
<keyword evidence="10 17" id="KW-0560">Oxidoreductase</keyword>
<dbReference type="PANTHER" id="PTHR36701:SF1">
    <property type="entry name" value="EPOXYQUEUOSINE REDUCTASE QUEH"/>
    <property type="match status" value="1"/>
</dbReference>
<evidence type="ECO:0000256" key="4">
    <source>
        <dbReference type="ARBA" id="ARBA00012622"/>
    </source>
</evidence>
<dbReference type="STRING" id="1423812.FD20_GL001886"/>
<evidence type="ECO:0000256" key="13">
    <source>
        <dbReference type="ARBA" id="ARBA00023157"/>
    </source>
</evidence>
<organism evidence="18 19">
    <name type="scientific">Liquorilactobacillus uvarum DSM 19971</name>
    <dbReference type="NCBI Taxonomy" id="1423812"/>
    <lineage>
        <taxon>Bacteria</taxon>
        <taxon>Bacillati</taxon>
        <taxon>Bacillota</taxon>
        <taxon>Bacilli</taxon>
        <taxon>Lactobacillales</taxon>
        <taxon>Lactobacillaceae</taxon>
        <taxon>Liquorilactobacillus</taxon>
    </lineage>
</organism>
<evidence type="ECO:0000256" key="10">
    <source>
        <dbReference type="ARBA" id="ARBA00023002"/>
    </source>
</evidence>
<dbReference type="UniPathway" id="UPA00392"/>
<dbReference type="GO" id="GO:0008616">
    <property type="term" value="P:tRNA queuosine(34) biosynthetic process"/>
    <property type="evidence" value="ECO:0007669"/>
    <property type="project" value="UniProtKB-UniRule"/>
</dbReference>
<feature type="disulfide bond" description="Redox-active" evidence="17">
    <location>
        <begin position="219"/>
        <end position="221"/>
    </location>
</feature>
<evidence type="ECO:0000256" key="5">
    <source>
        <dbReference type="ARBA" id="ARBA00016895"/>
    </source>
</evidence>
<evidence type="ECO:0000256" key="2">
    <source>
        <dbReference type="ARBA" id="ARBA00004691"/>
    </source>
</evidence>
<name>A0A0R1Q103_9LACO</name>
<keyword evidence="8 17" id="KW-0479">Metal-binding</keyword>
<dbReference type="EMBL" id="AZEG01000005">
    <property type="protein sequence ID" value="KRL38273.1"/>
    <property type="molecule type" value="Genomic_DNA"/>
</dbReference>
<keyword evidence="11 17" id="KW-0408">Iron</keyword>
<dbReference type="GO" id="GO:0051539">
    <property type="term" value="F:4 iron, 4 sulfur cluster binding"/>
    <property type="evidence" value="ECO:0007669"/>
    <property type="project" value="UniProtKB-UniRule"/>
</dbReference>
<dbReference type="HAMAP" id="MF_02089">
    <property type="entry name" value="QueH"/>
    <property type="match status" value="1"/>
</dbReference>
<comment type="function">
    <text evidence="1 17">Catalyzes the conversion of epoxyqueuosine (oQ) to queuosine (Q), which is a hypermodified base found in the wobble positions of tRNA(Asp), tRNA(Asn), tRNA(His) and tRNA(Tyr).</text>
</comment>
<dbReference type="AlphaFoldDB" id="A0A0R1Q103"/>
<protein>
    <recommendedName>
        <fullName evidence="5 17">Epoxyqueuosine reductase QueH</fullName>
        <ecNumber evidence="4 17">1.17.99.6</ecNumber>
    </recommendedName>
    <alternativeName>
        <fullName evidence="15 17">Queuosine biosynthesis protein QueH</fullName>
    </alternativeName>
</protein>
<keyword evidence="14 17" id="KW-0676">Redox-active center</keyword>
<evidence type="ECO:0000313" key="19">
    <source>
        <dbReference type="Proteomes" id="UP000051155"/>
    </source>
</evidence>
<gene>
    <name evidence="17" type="primary">queH</name>
    <name evidence="18" type="ORF">FD20_GL001886</name>
</gene>
<evidence type="ECO:0000256" key="1">
    <source>
        <dbReference type="ARBA" id="ARBA00002268"/>
    </source>
</evidence>
<dbReference type="InterPro" id="IPR003828">
    <property type="entry name" value="QueH"/>
</dbReference>
<keyword evidence="6 17" id="KW-0004">4Fe-4S</keyword>
<evidence type="ECO:0000256" key="9">
    <source>
        <dbReference type="ARBA" id="ARBA00022785"/>
    </source>
</evidence>
<reference evidence="18 19" key="1">
    <citation type="journal article" date="2015" name="Genome Announc.">
        <title>Expanding the biotechnology potential of lactobacilli through comparative genomics of 213 strains and associated genera.</title>
        <authorList>
            <person name="Sun Z."/>
            <person name="Harris H.M."/>
            <person name="McCann A."/>
            <person name="Guo C."/>
            <person name="Argimon S."/>
            <person name="Zhang W."/>
            <person name="Yang X."/>
            <person name="Jeffery I.B."/>
            <person name="Cooney J.C."/>
            <person name="Kagawa T.F."/>
            <person name="Liu W."/>
            <person name="Song Y."/>
            <person name="Salvetti E."/>
            <person name="Wrobel A."/>
            <person name="Rasinkangas P."/>
            <person name="Parkhill J."/>
            <person name="Rea M.C."/>
            <person name="O'Sullivan O."/>
            <person name="Ritari J."/>
            <person name="Douillard F.P."/>
            <person name="Paul Ross R."/>
            <person name="Yang R."/>
            <person name="Briner A.E."/>
            <person name="Felis G.E."/>
            <person name="de Vos W.M."/>
            <person name="Barrangou R."/>
            <person name="Klaenhammer T.R."/>
            <person name="Caufield P.W."/>
            <person name="Cui Y."/>
            <person name="Zhang H."/>
            <person name="O'Toole P.W."/>
        </authorList>
    </citation>
    <scope>NUCLEOTIDE SEQUENCE [LARGE SCALE GENOMIC DNA]</scope>
    <source>
        <strain evidence="18 19">DSM 19971</strain>
    </source>
</reference>
<keyword evidence="9 17" id="KW-0671">Queuosine biosynthesis</keyword>
<evidence type="ECO:0000256" key="15">
    <source>
        <dbReference type="ARBA" id="ARBA00031446"/>
    </source>
</evidence>
<dbReference type="GO" id="GO:0052693">
    <property type="term" value="F:epoxyqueuosine reductase activity"/>
    <property type="evidence" value="ECO:0007669"/>
    <property type="project" value="UniProtKB-UniRule"/>
</dbReference>
<evidence type="ECO:0000256" key="14">
    <source>
        <dbReference type="ARBA" id="ARBA00023284"/>
    </source>
</evidence>
<dbReference type="Pfam" id="PF02677">
    <property type="entry name" value="QueH"/>
    <property type="match status" value="1"/>
</dbReference>
<comment type="caution">
    <text evidence="18">The sequence shown here is derived from an EMBL/GenBank/DDBJ whole genome shotgun (WGS) entry which is preliminary data.</text>
</comment>
<accession>A0A0R1Q103</accession>
<comment type="pathway">
    <text evidence="2 17">tRNA modification; tRNA-queuosine biosynthesis.</text>
</comment>
<dbReference type="Proteomes" id="UP000051155">
    <property type="component" value="Unassembled WGS sequence"/>
</dbReference>
<keyword evidence="12 17" id="KW-0411">Iron-sulfur</keyword>
<evidence type="ECO:0000256" key="7">
    <source>
        <dbReference type="ARBA" id="ARBA00022694"/>
    </source>
</evidence>